<accession>A0A8K0K590</accession>
<evidence type="ECO:0000313" key="1">
    <source>
        <dbReference type="EMBL" id="KAG8228639.1"/>
    </source>
</evidence>
<dbReference type="EMBL" id="KZ308379">
    <property type="protein sequence ID" value="KAG8228639.1"/>
    <property type="molecule type" value="Genomic_DNA"/>
</dbReference>
<keyword evidence="2" id="KW-1185">Reference proteome</keyword>
<dbReference type="PANTHER" id="PTHR33426:SF32">
    <property type="match status" value="1"/>
</dbReference>
<name>A0A8K0K590_LADFU</name>
<dbReference type="OrthoDB" id="8123727at2759"/>
<gene>
    <name evidence="1" type="ORF">J437_LFUL008290</name>
</gene>
<reference evidence="1" key="2">
    <citation type="submission" date="2017-10" db="EMBL/GenBank/DDBJ databases">
        <title>Ladona fulva Genome sequencing and assembly.</title>
        <authorList>
            <person name="Murali S."/>
            <person name="Richards S."/>
            <person name="Bandaranaike D."/>
            <person name="Bellair M."/>
            <person name="Blankenburg K."/>
            <person name="Chao H."/>
            <person name="Dinh H."/>
            <person name="Doddapaneni H."/>
            <person name="Dugan-Rocha S."/>
            <person name="Elkadiri S."/>
            <person name="Gnanaolivu R."/>
            <person name="Hernandez B."/>
            <person name="Skinner E."/>
            <person name="Javaid M."/>
            <person name="Lee S."/>
            <person name="Li M."/>
            <person name="Ming W."/>
            <person name="Munidasa M."/>
            <person name="Muniz J."/>
            <person name="Nguyen L."/>
            <person name="Hughes D."/>
            <person name="Osuji N."/>
            <person name="Pu L.-L."/>
            <person name="Puazo M."/>
            <person name="Qu C."/>
            <person name="Quiroz J."/>
            <person name="Raj R."/>
            <person name="Weissenberger G."/>
            <person name="Xin Y."/>
            <person name="Zou X."/>
            <person name="Han Y."/>
            <person name="Worley K."/>
            <person name="Muzny D."/>
            <person name="Gibbs R."/>
        </authorList>
    </citation>
    <scope>NUCLEOTIDE SEQUENCE</scope>
    <source>
        <strain evidence="1">Sampled in the wild</strain>
    </source>
</reference>
<comment type="caution">
    <text evidence="1">The sequence shown here is derived from an EMBL/GenBank/DDBJ whole genome shotgun (WGS) entry which is preliminary data.</text>
</comment>
<protein>
    <submittedName>
        <fullName evidence="1">Uncharacterized protein</fullName>
    </submittedName>
</protein>
<reference evidence="1" key="1">
    <citation type="submission" date="2013-04" db="EMBL/GenBank/DDBJ databases">
        <authorList>
            <person name="Qu J."/>
            <person name="Murali S.C."/>
            <person name="Bandaranaike D."/>
            <person name="Bellair M."/>
            <person name="Blankenburg K."/>
            <person name="Chao H."/>
            <person name="Dinh H."/>
            <person name="Doddapaneni H."/>
            <person name="Downs B."/>
            <person name="Dugan-Rocha S."/>
            <person name="Elkadiri S."/>
            <person name="Gnanaolivu R.D."/>
            <person name="Hernandez B."/>
            <person name="Javaid M."/>
            <person name="Jayaseelan J.C."/>
            <person name="Lee S."/>
            <person name="Li M."/>
            <person name="Ming W."/>
            <person name="Munidasa M."/>
            <person name="Muniz J."/>
            <person name="Nguyen L."/>
            <person name="Ongeri F."/>
            <person name="Osuji N."/>
            <person name="Pu L.-L."/>
            <person name="Puazo M."/>
            <person name="Qu C."/>
            <person name="Quiroz J."/>
            <person name="Raj R."/>
            <person name="Weissenberger G."/>
            <person name="Xin Y."/>
            <person name="Zou X."/>
            <person name="Han Y."/>
            <person name="Richards S."/>
            <person name="Worley K."/>
            <person name="Muzny D."/>
            <person name="Gibbs R."/>
        </authorList>
    </citation>
    <scope>NUCLEOTIDE SEQUENCE</scope>
    <source>
        <strain evidence="1">Sampled in the wild</strain>
    </source>
</reference>
<dbReference type="PANTHER" id="PTHR33426">
    <property type="entry name" value="C2H2-TYPE DOMAIN-CONTAINING PROTEIN"/>
    <property type="match status" value="1"/>
</dbReference>
<organism evidence="1 2">
    <name type="scientific">Ladona fulva</name>
    <name type="common">Scarce chaser dragonfly</name>
    <name type="synonym">Libellula fulva</name>
    <dbReference type="NCBI Taxonomy" id="123851"/>
    <lineage>
        <taxon>Eukaryota</taxon>
        <taxon>Metazoa</taxon>
        <taxon>Ecdysozoa</taxon>
        <taxon>Arthropoda</taxon>
        <taxon>Hexapoda</taxon>
        <taxon>Insecta</taxon>
        <taxon>Pterygota</taxon>
        <taxon>Palaeoptera</taxon>
        <taxon>Odonata</taxon>
        <taxon>Epiprocta</taxon>
        <taxon>Anisoptera</taxon>
        <taxon>Libelluloidea</taxon>
        <taxon>Libellulidae</taxon>
        <taxon>Ladona</taxon>
    </lineage>
</organism>
<evidence type="ECO:0000313" key="2">
    <source>
        <dbReference type="Proteomes" id="UP000792457"/>
    </source>
</evidence>
<dbReference type="AlphaFoldDB" id="A0A8K0K590"/>
<proteinExistence type="predicted"/>
<dbReference type="Proteomes" id="UP000792457">
    <property type="component" value="Unassembled WGS sequence"/>
</dbReference>
<sequence>MALHFTLCCKPPPTIWHWTAERPFSGMRAQILELIHPFAEDGAHALRILKSTGTNLLFLSQLHYRNQPAKIGRFLSSYIHLQRMELMHYGSLKAQDISKDSKSHPMQCKLDHIAWGEVGREGEEPAPSQRASSRTLVGANVLVENGLLPEALPAVWAGVRLLTRVYAQVLVEDGSLPEGSLAVATGIGLLIGMDAQMLRQVGLLPETLATLRTPIWPENSLKIQHYFKSQEVAKGFIAEQNSYFGYKDEIACSYLSQPSLLHPQFLDVLLVLPAVAAAAQYQEALDHCPAFHTDSQMTWILHYCLLHCYLLLHFHLAYDDGDGGGDDDSKVPEQFQVVSDNVGHQILLRQAFQEEVEA</sequence>